<organism evidence="2 3">
    <name type="scientific">Knufia fluminis</name>
    <dbReference type="NCBI Taxonomy" id="191047"/>
    <lineage>
        <taxon>Eukaryota</taxon>
        <taxon>Fungi</taxon>
        <taxon>Dikarya</taxon>
        <taxon>Ascomycota</taxon>
        <taxon>Pezizomycotina</taxon>
        <taxon>Eurotiomycetes</taxon>
        <taxon>Chaetothyriomycetidae</taxon>
        <taxon>Chaetothyriales</taxon>
        <taxon>Trichomeriaceae</taxon>
        <taxon>Knufia</taxon>
    </lineage>
</organism>
<dbReference type="InterPro" id="IPR052895">
    <property type="entry name" value="HetReg/Transcr_Mod"/>
</dbReference>
<evidence type="ECO:0000313" key="3">
    <source>
        <dbReference type="Proteomes" id="UP001316803"/>
    </source>
</evidence>
<comment type="caution">
    <text evidence="2">The sequence shown here is derived from an EMBL/GenBank/DDBJ whole genome shotgun (WGS) entry which is preliminary data.</text>
</comment>
<sequence length="591" mass="66367">MSTQLEYIKLQPDEIRLIRMIDDVPGRVAYELSVFPLAIAPEYTALSYRWGEPARTIEIIADGKVLRITNSLNDFLGEVVSRRRSASQKTGWSFRWFWIDAVCINQDDAVERGEQVAKMKEIYEKAEHMVIWLGEADSGTSDAFDMLEEVAELECETFKLMDGAMPGISCKLGSDESSVDMLYETLNDDIGGILWSGYWNRAWIIQEASTPKDSLDSGGNCKIWVCCGGFTLAWDVLAEANKRLLAASWDNEVEVHAYLHGVANGDIATLKYIQDRRKAQTFEESLYPMLIRSRTSGATDARDKVYAIAGLVKTGGDHRLQPNYTLSVEDVYIQAAKAIVESSQSLDSLGSAGLPRDHNVPSWTPDWTVQHNTVPQPFYLYDQLWSEDGSVRRTNLFNASEGAVPQISFDRNDRCLVARGFCFDTLTTLSVPRTRSSADLPSDDRWRNWTETANPDQAKYVAGCTRLEAFKKVLKADVSEVWGDWSAERGSTIEGFHHPSQNAFDFQDAILDAMTWTRRLFVTRKGYLGLGPSTLEEHDVLCVLFGSQMPLVLRRQGGDCLFVGQAYVHGLMDGEAIDMSDRQHDEVFSVL</sequence>
<dbReference type="Proteomes" id="UP001316803">
    <property type="component" value="Unassembled WGS sequence"/>
</dbReference>
<dbReference type="Pfam" id="PF06985">
    <property type="entry name" value="HET"/>
    <property type="match status" value="1"/>
</dbReference>
<dbReference type="PANTHER" id="PTHR24148:SF64">
    <property type="entry name" value="HETEROKARYON INCOMPATIBILITY DOMAIN-CONTAINING PROTEIN"/>
    <property type="match status" value="1"/>
</dbReference>
<accession>A0AAN8EWB6</accession>
<name>A0AAN8EWB6_9EURO</name>
<dbReference type="PANTHER" id="PTHR24148">
    <property type="entry name" value="ANKYRIN REPEAT DOMAIN-CONTAINING PROTEIN 39 HOMOLOG-RELATED"/>
    <property type="match status" value="1"/>
</dbReference>
<evidence type="ECO:0000259" key="1">
    <source>
        <dbReference type="Pfam" id="PF06985"/>
    </source>
</evidence>
<keyword evidence="3" id="KW-1185">Reference proteome</keyword>
<dbReference type="AlphaFoldDB" id="A0AAN8EWB6"/>
<proteinExistence type="predicted"/>
<reference evidence="2 3" key="1">
    <citation type="submission" date="2022-12" db="EMBL/GenBank/DDBJ databases">
        <title>Genomic features and morphological characterization of a novel Knufia sp. strain isolated from spacecraft assembly facility.</title>
        <authorList>
            <person name="Teixeira M."/>
            <person name="Chander A.M."/>
            <person name="Stajich J.E."/>
            <person name="Venkateswaran K."/>
        </authorList>
    </citation>
    <scope>NUCLEOTIDE SEQUENCE [LARGE SCALE GENOMIC DNA]</scope>
    <source>
        <strain evidence="2 3">FJI-L2-BK-P2</strain>
    </source>
</reference>
<dbReference type="InterPro" id="IPR010730">
    <property type="entry name" value="HET"/>
</dbReference>
<protein>
    <recommendedName>
        <fullName evidence="1">Heterokaryon incompatibility domain-containing protein</fullName>
    </recommendedName>
</protein>
<dbReference type="Pfam" id="PF26639">
    <property type="entry name" value="Het-6_barrel"/>
    <property type="match status" value="1"/>
</dbReference>
<feature type="domain" description="Heterokaryon incompatibility" evidence="1">
    <location>
        <begin position="43"/>
        <end position="207"/>
    </location>
</feature>
<gene>
    <name evidence="2" type="ORF">OHC33_003790</name>
</gene>
<dbReference type="EMBL" id="JAKLMC020000007">
    <property type="protein sequence ID" value="KAK5955111.1"/>
    <property type="molecule type" value="Genomic_DNA"/>
</dbReference>
<evidence type="ECO:0000313" key="2">
    <source>
        <dbReference type="EMBL" id="KAK5955111.1"/>
    </source>
</evidence>